<protein>
    <submittedName>
        <fullName evidence="2">Uncharacterized protein</fullName>
    </submittedName>
</protein>
<feature type="chain" id="PRO_5038976229" evidence="1">
    <location>
        <begin position="19"/>
        <end position="136"/>
    </location>
</feature>
<keyword evidence="3" id="KW-1185">Reference proteome</keyword>
<dbReference type="AlphaFoldDB" id="A0A9D3NLK4"/>
<evidence type="ECO:0000256" key="1">
    <source>
        <dbReference type="SAM" id="SignalP"/>
    </source>
</evidence>
<evidence type="ECO:0000313" key="2">
    <source>
        <dbReference type="EMBL" id="KAG7324447.1"/>
    </source>
</evidence>
<organism evidence="2 3">
    <name type="scientific">Hemibagrus wyckioides</name>
    <dbReference type="NCBI Taxonomy" id="337641"/>
    <lineage>
        <taxon>Eukaryota</taxon>
        <taxon>Metazoa</taxon>
        <taxon>Chordata</taxon>
        <taxon>Craniata</taxon>
        <taxon>Vertebrata</taxon>
        <taxon>Euteleostomi</taxon>
        <taxon>Actinopterygii</taxon>
        <taxon>Neopterygii</taxon>
        <taxon>Teleostei</taxon>
        <taxon>Ostariophysi</taxon>
        <taxon>Siluriformes</taxon>
        <taxon>Bagridae</taxon>
        <taxon>Hemibagrus</taxon>
    </lineage>
</organism>
<dbReference type="OrthoDB" id="8900301at2759"/>
<dbReference type="InterPro" id="IPR009079">
    <property type="entry name" value="4_helix_cytokine-like_core"/>
</dbReference>
<dbReference type="EMBL" id="JAHKSW010000014">
    <property type="protein sequence ID" value="KAG7324447.1"/>
    <property type="molecule type" value="Genomic_DNA"/>
</dbReference>
<reference evidence="2 3" key="1">
    <citation type="submission" date="2021-06" db="EMBL/GenBank/DDBJ databases">
        <title>Chromosome-level genome assembly of the red-tail catfish (Hemibagrus wyckioides).</title>
        <authorList>
            <person name="Shao F."/>
        </authorList>
    </citation>
    <scope>NUCLEOTIDE SEQUENCE [LARGE SCALE GENOMIC DNA]</scope>
    <source>
        <strain evidence="2">EC202008001</strain>
        <tissue evidence="2">Blood</tissue>
    </source>
</reference>
<sequence>MKIFLLFLLTILVPTATPHVLSKLDKCKDQYILLGEIIEHVNGLKGKQYSQIYVDNVITSEHCAYENFCKAGIVLSKYKAEELGLEDKDWLLPRALVAYTRKTICDVKAVTEKVELHQLLHNIKQCAQTEYKNPCV</sequence>
<dbReference type="Proteomes" id="UP000824219">
    <property type="component" value="Linkage Group LG14"/>
</dbReference>
<keyword evidence="1" id="KW-0732">Signal</keyword>
<comment type="caution">
    <text evidence="2">The sequence shown here is derived from an EMBL/GenBank/DDBJ whole genome shotgun (WGS) entry which is preliminary data.</text>
</comment>
<name>A0A9D3NLK4_9TELE</name>
<dbReference type="Gene3D" id="1.20.1250.10">
    <property type="match status" value="1"/>
</dbReference>
<accession>A0A9D3NLK4</accession>
<gene>
    <name evidence="2" type="ORF">KOW79_012463</name>
</gene>
<feature type="signal peptide" evidence="1">
    <location>
        <begin position="1"/>
        <end position="18"/>
    </location>
</feature>
<proteinExistence type="predicted"/>
<evidence type="ECO:0000313" key="3">
    <source>
        <dbReference type="Proteomes" id="UP000824219"/>
    </source>
</evidence>